<dbReference type="InterPro" id="IPR046904">
    <property type="entry name" value="ABC-3C_MC2"/>
</dbReference>
<sequence length="66" mass="7708">MEINYSGRNGYEYHLTDLGHSIEDQLDDQYANDYRQVLSKVIGKYSRFSSKELMNLIDSNLMKELG</sequence>
<dbReference type="Pfam" id="PF20288">
    <property type="entry name" value="MC2"/>
    <property type="match status" value="1"/>
</dbReference>
<reference evidence="1" key="1">
    <citation type="submission" date="2023-02" db="EMBL/GenBank/DDBJ databases">
        <title>Complete genome sequence of Lactobacillus ruminis CACC888 isolated from Pig feces.</title>
        <authorList>
            <person name="Park S."/>
            <person name="Park M.A."/>
            <person name="Kim D.-H."/>
            <person name="Kim Y."/>
        </authorList>
    </citation>
    <scope>NUCLEOTIDE SEQUENCE</scope>
    <source>
        <strain evidence="1">CACC888</strain>
    </source>
</reference>
<evidence type="ECO:0000313" key="1">
    <source>
        <dbReference type="EMBL" id="WDC81358.1"/>
    </source>
</evidence>
<dbReference type="Proteomes" id="UP001222683">
    <property type="component" value="Chromosome"/>
</dbReference>
<gene>
    <name evidence="1" type="ORF">PSR59_06700</name>
</gene>
<proteinExistence type="predicted"/>
<evidence type="ECO:0000313" key="2">
    <source>
        <dbReference type="Proteomes" id="UP001222683"/>
    </source>
</evidence>
<dbReference type="AlphaFoldDB" id="A0AAQ2XKB1"/>
<dbReference type="EMBL" id="CP117692">
    <property type="protein sequence ID" value="WDC81358.1"/>
    <property type="molecule type" value="Genomic_DNA"/>
</dbReference>
<accession>A0AAQ2XKB1</accession>
<protein>
    <submittedName>
        <fullName evidence="1">Uncharacterized protein</fullName>
    </submittedName>
</protein>
<name>A0AAQ2XKB1_9LACO</name>
<organism evidence="1 2">
    <name type="scientific">Ligilactobacillus ruminis</name>
    <dbReference type="NCBI Taxonomy" id="1623"/>
    <lineage>
        <taxon>Bacteria</taxon>
        <taxon>Bacillati</taxon>
        <taxon>Bacillota</taxon>
        <taxon>Bacilli</taxon>
        <taxon>Lactobacillales</taxon>
        <taxon>Lactobacillaceae</taxon>
        <taxon>Ligilactobacillus</taxon>
    </lineage>
</organism>